<proteinExistence type="predicted"/>
<organism evidence="2 3">
    <name type="scientific">Cordyceps javanica</name>
    <dbReference type="NCBI Taxonomy" id="43265"/>
    <lineage>
        <taxon>Eukaryota</taxon>
        <taxon>Fungi</taxon>
        <taxon>Dikarya</taxon>
        <taxon>Ascomycota</taxon>
        <taxon>Pezizomycotina</taxon>
        <taxon>Sordariomycetes</taxon>
        <taxon>Hypocreomycetidae</taxon>
        <taxon>Hypocreales</taxon>
        <taxon>Cordycipitaceae</taxon>
        <taxon>Cordyceps</taxon>
    </lineage>
</organism>
<dbReference type="OrthoDB" id="544103at2759"/>
<dbReference type="AlphaFoldDB" id="A0A545VEN0"/>
<reference evidence="2 3" key="1">
    <citation type="journal article" date="2019" name="Appl. Microbiol. Biotechnol.">
        <title>Genome sequence of Isaria javanica and comparative genome analysis insights into family S53 peptidase evolution in fungal entomopathogens.</title>
        <authorList>
            <person name="Lin R."/>
            <person name="Zhang X."/>
            <person name="Xin B."/>
            <person name="Zou M."/>
            <person name="Gao Y."/>
            <person name="Qin F."/>
            <person name="Hu Q."/>
            <person name="Xie B."/>
            <person name="Cheng X."/>
        </authorList>
    </citation>
    <scope>NUCLEOTIDE SEQUENCE [LARGE SCALE GENOMIC DNA]</scope>
    <source>
        <strain evidence="2 3">IJ1G</strain>
    </source>
</reference>
<evidence type="ECO:0000313" key="3">
    <source>
        <dbReference type="Proteomes" id="UP000315783"/>
    </source>
</evidence>
<name>A0A545VEN0_9HYPO</name>
<dbReference type="PANTHER" id="PTHR31377:SF0">
    <property type="entry name" value="AGMATINE DEIMINASE-RELATED"/>
    <property type="match status" value="1"/>
</dbReference>
<dbReference type="InterPro" id="IPR007466">
    <property type="entry name" value="Peptidyl-Arg-deiminase_porph"/>
</dbReference>
<evidence type="ECO:0000313" key="2">
    <source>
        <dbReference type="EMBL" id="TQW00184.1"/>
    </source>
</evidence>
<dbReference type="EMBL" id="SPUK01000001">
    <property type="protein sequence ID" value="TQW00184.1"/>
    <property type="molecule type" value="Genomic_DNA"/>
</dbReference>
<dbReference type="SUPFAM" id="SSF55909">
    <property type="entry name" value="Pentein"/>
    <property type="match status" value="1"/>
</dbReference>
<sequence>MAQSHPASEPHAYVRPAENGKHQFVILAWPGDAIQHYNAFEGSRAEVTDTISAIAEAVARFEPVKLIVEEKDLERANARFSDRNSKNLHKINVCTVSTGCPDIWMRDMAPTFTVSNNGRKLHGVDFNFNGWGGRESSESCLKLGKSLLSELGISRITSSIVAEGGAIEVDGQGTLIASESSIINDNRNPGKTREDIEAELSRALGIRKFIWVPGRKKLDSTDFHIDAFARFVRPGVVLCSKPRDALVGQSKAQSEWIEAHREARQILATATDARGRTLEIVDVLEPRIEDAGEVLDVPAEEFADYRPVFSYVNFLLVDGGVILSQFGDAEADAAALETVRRAFPEREVVPVNAYSLGMFGGGIHCVSQEVPFA</sequence>
<comment type="caution">
    <text evidence="2">The sequence shown here is derived from an EMBL/GenBank/DDBJ whole genome shotgun (WGS) entry which is preliminary data.</text>
</comment>
<evidence type="ECO:0000256" key="1">
    <source>
        <dbReference type="ARBA" id="ARBA00022801"/>
    </source>
</evidence>
<protein>
    <submittedName>
        <fullName evidence="2">Peptidylarginine deiminase-like enzyme</fullName>
    </submittedName>
</protein>
<dbReference type="GO" id="GO:0004668">
    <property type="term" value="F:protein-arginine deiminase activity"/>
    <property type="evidence" value="ECO:0007669"/>
    <property type="project" value="InterPro"/>
</dbReference>
<dbReference type="Proteomes" id="UP000315783">
    <property type="component" value="Unassembled WGS sequence"/>
</dbReference>
<gene>
    <name evidence="2" type="ORF">IF1G_00115</name>
</gene>
<keyword evidence="3" id="KW-1185">Reference proteome</keyword>
<dbReference type="STRING" id="43265.A0A545VEN0"/>
<accession>A0A545VEN0</accession>
<keyword evidence="1" id="KW-0378">Hydrolase</keyword>
<dbReference type="GO" id="GO:0009446">
    <property type="term" value="P:putrescine biosynthetic process"/>
    <property type="evidence" value="ECO:0007669"/>
    <property type="project" value="InterPro"/>
</dbReference>
<dbReference type="GO" id="GO:0047632">
    <property type="term" value="F:agmatine deiminase activity"/>
    <property type="evidence" value="ECO:0007669"/>
    <property type="project" value="TreeGrafter"/>
</dbReference>
<dbReference type="Gene3D" id="3.75.10.10">
    <property type="entry name" value="L-arginine/glycine Amidinotransferase, Chain A"/>
    <property type="match status" value="1"/>
</dbReference>
<dbReference type="Pfam" id="PF04371">
    <property type="entry name" value="PAD_porph"/>
    <property type="match status" value="1"/>
</dbReference>
<dbReference type="PANTHER" id="PTHR31377">
    <property type="entry name" value="AGMATINE DEIMINASE-RELATED"/>
    <property type="match status" value="1"/>
</dbReference>